<evidence type="ECO:0000313" key="3">
    <source>
        <dbReference type="Proteomes" id="UP001501563"/>
    </source>
</evidence>
<evidence type="ECO:0000313" key="2">
    <source>
        <dbReference type="EMBL" id="GAA3852950.1"/>
    </source>
</evidence>
<sequence>MTLTADSRKPPERRLHPLRAEIVRGFAPWTGAAVLLTLGMLLTGTSAQWQGGWAETRSQLHDSMLVIAPLTAAAGCLQGGRERRRRTDELWETAVRGRLARFLASAMPVALWAAAGFTAAATLALLATWPYAQGDRPHLGLLPGDAVLLAACAMAGHVVGRLVAWRPAAPALAMAGYVGLAVPAMASPGAGRHLDAAFPAPVGSYPVWWQPVVMAVWTGGLASAAVLAYAARRRYTALVPLAAAIAAGALLVRTGDGLWHDDPLASRQVCDTSTTPQICVNARYEGLLPQVREALSEVVGRLEGVQNLPVRFEDRPTAPRHGEAQLPMLAPLGWSVVRGRLTDPKQYAWEAVAELEGRGDCQSTLDPRVRRADDAVEHYLAPGPHQEYFDQLAAEGSAAERAELTARQRARARLASMGEEERRIWLSAYFATAGSCGARAVPAL</sequence>
<protein>
    <recommendedName>
        <fullName evidence="4">ABC transporter permease</fullName>
    </recommendedName>
</protein>
<keyword evidence="1" id="KW-0472">Membrane</keyword>
<proteinExistence type="predicted"/>
<feature type="transmembrane region" description="Helical" evidence="1">
    <location>
        <begin position="146"/>
        <end position="164"/>
    </location>
</feature>
<accession>A0ABP7JSG8</accession>
<gene>
    <name evidence="2" type="ORF">GCM10022207_14740</name>
</gene>
<feature type="transmembrane region" description="Helical" evidence="1">
    <location>
        <begin position="102"/>
        <end position="126"/>
    </location>
</feature>
<feature type="transmembrane region" description="Helical" evidence="1">
    <location>
        <begin position="171"/>
        <end position="188"/>
    </location>
</feature>
<dbReference type="EMBL" id="BAAAZA010000003">
    <property type="protein sequence ID" value="GAA3852950.1"/>
    <property type="molecule type" value="Genomic_DNA"/>
</dbReference>
<feature type="transmembrane region" description="Helical" evidence="1">
    <location>
        <begin position="21"/>
        <end position="43"/>
    </location>
</feature>
<feature type="transmembrane region" description="Helical" evidence="1">
    <location>
        <begin position="208"/>
        <end position="228"/>
    </location>
</feature>
<name>A0ABP7JSG8_9ACTN</name>
<dbReference type="RefSeq" id="WP_345547031.1">
    <property type="nucleotide sequence ID" value="NZ_BAAAZA010000003.1"/>
</dbReference>
<keyword evidence="3" id="KW-1185">Reference proteome</keyword>
<feature type="transmembrane region" description="Helical" evidence="1">
    <location>
        <begin position="63"/>
        <end position="81"/>
    </location>
</feature>
<evidence type="ECO:0000256" key="1">
    <source>
        <dbReference type="SAM" id="Phobius"/>
    </source>
</evidence>
<keyword evidence="1" id="KW-0812">Transmembrane</keyword>
<comment type="caution">
    <text evidence="2">The sequence shown here is derived from an EMBL/GenBank/DDBJ whole genome shotgun (WGS) entry which is preliminary data.</text>
</comment>
<keyword evidence="1" id="KW-1133">Transmembrane helix</keyword>
<organism evidence="2 3">
    <name type="scientific">Streptomyces lannensis</name>
    <dbReference type="NCBI Taxonomy" id="766498"/>
    <lineage>
        <taxon>Bacteria</taxon>
        <taxon>Bacillati</taxon>
        <taxon>Actinomycetota</taxon>
        <taxon>Actinomycetes</taxon>
        <taxon>Kitasatosporales</taxon>
        <taxon>Streptomycetaceae</taxon>
        <taxon>Streptomyces</taxon>
    </lineage>
</organism>
<reference evidence="3" key="1">
    <citation type="journal article" date="2019" name="Int. J. Syst. Evol. Microbiol.">
        <title>The Global Catalogue of Microorganisms (GCM) 10K type strain sequencing project: providing services to taxonomists for standard genome sequencing and annotation.</title>
        <authorList>
            <consortium name="The Broad Institute Genomics Platform"/>
            <consortium name="The Broad Institute Genome Sequencing Center for Infectious Disease"/>
            <person name="Wu L."/>
            <person name="Ma J."/>
        </authorList>
    </citation>
    <scope>NUCLEOTIDE SEQUENCE [LARGE SCALE GENOMIC DNA]</scope>
    <source>
        <strain evidence="3">JCM 16578</strain>
    </source>
</reference>
<evidence type="ECO:0008006" key="4">
    <source>
        <dbReference type="Google" id="ProtNLM"/>
    </source>
</evidence>
<dbReference type="Proteomes" id="UP001501563">
    <property type="component" value="Unassembled WGS sequence"/>
</dbReference>
<feature type="transmembrane region" description="Helical" evidence="1">
    <location>
        <begin position="235"/>
        <end position="252"/>
    </location>
</feature>